<evidence type="ECO:0000256" key="1">
    <source>
        <dbReference type="SAM" id="Phobius"/>
    </source>
</evidence>
<proteinExistence type="predicted"/>
<feature type="transmembrane region" description="Helical" evidence="1">
    <location>
        <begin position="21"/>
        <end position="39"/>
    </location>
</feature>
<name>Q47XZ9_COLP3</name>
<dbReference type="KEGG" id="cps:CPS_3653"/>
<evidence type="ECO:0000313" key="3">
    <source>
        <dbReference type="Proteomes" id="UP000000547"/>
    </source>
</evidence>
<feature type="transmembrane region" description="Helical" evidence="1">
    <location>
        <begin position="48"/>
        <end position="66"/>
    </location>
</feature>
<dbReference type="STRING" id="167879.CPS_3653"/>
<organism evidence="2 3">
    <name type="scientific">Colwellia psychrerythraea (strain 34H / ATCC BAA-681)</name>
    <name type="common">Vibrio psychroerythus</name>
    <dbReference type="NCBI Taxonomy" id="167879"/>
    <lineage>
        <taxon>Bacteria</taxon>
        <taxon>Pseudomonadati</taxon>
        <taxon>Pseudomonadota</taxon>
        <taxon>Gammaproteobacteria</taxon>
        <taxon>Alteromonadales</taxon>
        <taxon>Colwelliaceae</taxon>
        <taxon>Colwellia</taxon>
    </lineage>
</organism>
<dbReference type="Proteomes" id="UP000000547">
    <property type="component" value="Chromosome"/>
</dbReference>
<feature type="transmembrane region" description="Helical" evidence="1">
    <location>
        <begin position="238"/>
        <end position="259"/>
    </location>
</feature>
<accession>Q47XZ9</accession>
<dbReference type="EMBL" id="CP000083">
    <property type="protein sequence ID" value="AAZ27315.1"/>
    <property type="molecule type" value="Genomic_DNA"/>
</dbReference>
<sequence length="414" mass="45822">MVILGHKYHQLVLCYEQLTPSSIYLFGVFVPFLQAAFCLKGFDDRNRFFATSILTILGFIFCSAILSNYLAVNFIMLLILTAVLSCSAKRRLHDAKLNKNWQLVPGGLLLLTGILSLLLENSGSYYLLILPLLSAALLLTYPSKNTKEKNNYILGYYGPVDLSSYKQKTVVMKTHNQRIEPTLAADGASEQLYAYNTTAEQSITPNDTFNDEIDREVDGKQADIGELIRLKFLGNRKIQLGLIASVALIFIGVLVNSAINAIPTEQNNTNNTELSEPQVVSNNVSVTILANKNHLLAMPDNFNLYLSEYQGVIIHWQADQVANGELWSQLSTNGDKSCQSIKFNKGSSIRPLTVLVENGSEYFASFSPLDSGELIQALAFRGKFSLCGYSFSLKGSQAVLGKHNLYAPFLEQDA</sequence>
<keyword evidence="1" id="KW-0472">Membrane</keyword>
<keyword evidence="1" id="KW-1133">Transmembrane helix</keyword>
<dbReference type="HOGENOM" id="CLU_036810_0_0_6"/>
<gene>
    <name evidence="2" type="ordered locus">CPS_3653</name>
</gene>
<feature type="transmembrane region" description="Helical" evidence="1">
    <location>
        <begin position="125"/>
        <end position="141"/>
    </location>
</feature>
<keyword evidence="1" id="KW-0812">Transmembrane</keyword>
<reference evidence="2" key="1">
    <citation type="journal article" date="2005" name="Proc. Natl. Acad. Sci. U.S.A.">
        <title>The psychrophilic lifestyle as revealed by the genome sequence of Colwellia psychrerythraea 34H through genomic and proteomic analyses.</title>
        <authorList>
            <person name="Methe B.A."/>
            <person name="Nelson K.E."/>
            <person name="Deming J.W."/>
            <person name="Momen B."/>
            <person name="Melamud E."/>
            <person name="Zhang X."/>
            <person name="Moult J."/>
            <person name="Madupu R."/>
            <person name="Nelson W.C."/>
            <person name="Dodson R.J."/>
            <person name="Brinkac L.M."/>
            <person name="Daugherty S.C."/>
            <person name="Durkin A.S."/>
            <person name="DeBoy R.T."/>
            <person name="Kolonay J.F."/>
            <person name="Sullivan S.A."/>
            <person name="Zhou L."/>
            <person name="Davidsen T.M."/>
            <person name="Wu M."/>
            <person name="Huston A.L."/>
            <person name="Lewis M."/>
            <person name="Weaver B."/>
            <person name="Weidman J.F."/>
            <person name="Khouri H."/>
            <person name="Utterback T.R."/>
            <person name="Feldblyum T.V."/>
            <person name="Fraser C.M."/>
        </authorList>
    </citation>
    <scope>NUCLEOTIDE SEQUENCE [LARGE SCALE GENOMIC DNA]</scope>
    <source>
        <strain evidence="2">34H</strain>
    </source>
</reference>
<evidence type="ECO:0000313" key="2">
    <source>
        <dbReference type="EMBL" id="AAZ27315.1"/>
    </source>
</evidence>
<dbReference type="AlphaFoldDB" id="Q47XZ9"/>
<protein>
    <submittedName>
        <fullName evidence="2">Uncharacterized protein</fullName>
    </submittedName>
</protein>
<feature type="transmembrane region" description="Helical" evidence="1">
    <location>
        <begin position="100"/>
        <end position="119"/>
    </location>
</feature>